<feature type="transmembrane region" description="Helical" evidence="1">
    <location>
        <begin position="867"/>
        <end position="887"/>
    </location>
</feature>
<feature type="transmembrane region" description="Helical" evidence="1">
    <location>
        <begin position="997"/>
        <end position="1023"/>
    </location>
</feature>
<dbReference type="PRINTS" id="PR00702">
    <property type="entry name" value="ACRIFLAVINRP"/>
</dbReference>
<dbReference type="RefSeq" id="WP_068832477.1">
    <property type="nucleotide sequence ID" value="NZ_JBHSMX010000024.1"/>
</dbReference>
<keyword evidence="1" id="KW-0472">Membrane</keyword>
<dbReference type="PANTHER" id="PTHR32063">
    <property type="match status" value="1"/>
</dbReference>
<keyword evidence="3" id="KW-1185">Reference proteome</keyword>
<feature type="transmembrane region" description="Helical" evidence="1">
    <location>
        <begin position="966"/>
        <end position="985"/>
    </location>
</feature>
<keyword evidence="1" id="KW-0812">Transmembrane</keyword>
<feature type="transmembrane region" description="Helical" evidence="1">
    <location>
        <begin position="12"/>
        <end position="30"/>
    </location>
</feature>
<feature type="transmembrane region" description="Helical" evidence="1">
    <location>
        <begin position="359"/>
        <end position="383"/>
    </location>
</feature>
<feature type="transmembrane region" description="Helical" evidence="1">
    <location>
        <begin position="333"/>
        <end position="352"/>
    </location>
</feature>
<dbReference type="EMBL" id="JBHSMX010000024">
    <property type="protein sequence ID" value="MFC5522307.1"/>
    <property type="molecule type" value="Genomic_DNA"/>
</dbReference>
<dbReference type="InterPro" id="IPR001036">
    <property type="entry name" value="Acrflvin-R"/>
</dbReference>
<dbReference type="SUPFAM" id="SSF82866">
    <property type="entry name" value="Multidrug efflux transporter AcrB transmembrane domain"/>
    <property type="match status" value="2"/>
</dbReference>
<gene>
    <name evidence="2" type="ORF">ACFPP7_15510</name>
</gene>
<dbReference type="Proteomes" id="UP001596084">
    <property type="component" value="Unassembled WGS sequence"/>
</dbReference>
<feature type="transmembrane region" description="Helical" evidence="1">
    <location>
        <begin position="389"/>
        <end position="410"/>
    </location>
</feature>
<feature type="transmembrane region" description="Helical" evidence="1">
    <location>
        <begin position="894"/>
        <end position="914"/>
    </location>
</feature>
<dbReference type="InterPro" id="IPR027463">
    <property type="entry name" value="AcrB_DN_DC_subdom"/>
</dbReference>
<evidence type="ECO:0000313" key="3">
    <source>
        <dbReference type="Proteomes" id="UP001596084"/>
    </source>
</evidence>
<evidence type="ECO:0000313" key="2">
    <source>
        <dbReference type="EMBL" id="MFC5522307.1"/>
    </source>
</evidence>
<feature type="transmembrane region" description="Helical" evidence="1">
    <location>
        <begin position="430"/>
        <end position="450"/>
    </location>
</feature>
<protein>
    <submittedName>
        <fullName evidence="2">Efflux RND transporter permease subunit</fullName>
    </submittedName>
</protein>
<dbReference type="Pfam" id="PF00873">
    <property type="entry name" value="ACR_tran"/>
    <property type="match status" value="2"/>
</dbReference>
<organism evidence="2 3">
    <name type="scientific">Polaromonas jejuensis</name>
    <dbReference type="NCBI Taxonomy" id="457502"/>
    <lineage>
        <taxon>Bacteria</taxon>
        <taxon>Pseudomonadati</taxon>
        <taxon>Pseudomonadota</taxon>
        <taxon>Betaproteobacteria</taxon>
        <taxon>Burkholderiales</taxon>
        <taxon>Comamonadaceae</taxon>
        <taxon>Polaromonas</taxon>
    </lineage>
</organism>
<reference evidence="3" key="1">
    <citation type="journal article" date="2019" name="Int. J. Syst. Evol. Microbiol.">
        <title>The Global Catalogue of Microorganisms (GCM) 10K type strain sequencing project: providing services to taxonomists for standard genome sequencing and annotation.</title>
        <authorList>
            <consortium name="The Broad Institute Genomics Platform"/>
            <consortium name="The Broad Institute Genome Sequencing Center for Infectious Disease"/>
            <person name="Wu L."/>
            <person name="Ma J."/>
        </authorList>
    </citation>
    <scope>NUCLEOTIDE SEQUENCE [LARGE SCALE GENOMIC DNA]</scope>
    <source>
        <strain evidence="3">CGMCC 4.7277</strain>
    </source>
</reference>
<feature type="transmembrane region" description="Helical" evidence="1">
    <location>
        <begin position="462"/>
        <end position="489"/>
    </location>
</feature>
<dbReference type="SUPFAM" id="SSF82714">
    <property type="entry name" value="Multidrug efflux transporter AcrB TolC docking domain, DN and DC subdomains"/>
    <property type="match status" value="2"/>
</dbReference>
<dbReference type="Gene3D" id="3.30.70.1440">
    <property type="entry name" value="Multidrug efflux transporter AcrB pore domain"/>
    <property type="match status" value="1"/>
</dbReference>
<keyword evidence="1" id="KW-1133">Transmembrane helix</keyword>
<dbReference type="Gene3D" id="3.30.2090.10">
    <property type="entry name" value="Multidrug efflux transporter AcrB TolC docking domain, DN and DC subdomains"/>
    <property type="match status" value="2"/>
</dbReference>
<accession>A0ABW0QDR8</accession>
<evidence type="ECO:0000256" key="1">
    <source>
        <dbReference type="SAM" id="Phobius"/>
    </source>
</evidence>
<feature type="transmembrane region" description="Helical" evidence="1">
    <location>
        <begin position="920"/>
        <end position="945"/>
    </location>
</feature>
<dbReference type="Gene3D" id="3.30.70.1430">
    <property type="entry name" value="Multidrug efflux transporter AcrB pore domain"/>
    <property type="match status" value="2"/>
</dbReference>
<dbReference type="SUPFAM" id="SSF82693">
    <property type="entry name" value="Multidrug efflux transporter AcrB pore domain, PN1, PN2, PC1 and PC2 subdomains"/>
    <property type="match status" value="3"/>
</dbReference>
<feature type="transmembrane region" description="Helical" evidence="1">
    <location>
        <begin position="545"/>
        <end position="562"/>
    </location>
</feature>
<dbReference type="Gene3D" id="1.20.1640.10">
    <property type="entry name" value="Multidrug efflux transporter AcrB transmembrane domain"/>
    <property type="match status" value="2"/>
</dbReference>
<proteinExistence type="predicted"/>
<dbReference type="Gene3D" id="3.30.70.1320">
    <property type="entry name" value="Multidrug efflux transporter AcrB pore domain like"/>
    <property type="match status" value="1"/>
</dbReference>
<dbReference type="PANTHER" id="PTHR32063:SF28">
    <property type="entry name" value="BLR2861 PROTEIN"/>
    <property type="match status" value="1"/>
</dbReference>
<sequence length="1052" mass="115163">MQLPEVSIRRPVFATVLSLLVVLIGAVSFSRLSVREYPKIDEPVVTVSVKYAGASAEVIESQVSKPLEDSIAGIDAVDVITSISRAEQSQISVRFRLEKDADAAAAEVRDRTSRVRNRLPQAIEEPVIAKVEADAFPVIWLAFTSDTLNPLQINDLVNRIVKPRLQTVTGVADVRIFGERKYAMRVWLDPDKLAGYRLTTQDVEDAIRRSNLELPAGRIESQQREFSVTSQTDLVRPGQFAEIVIKNVNGFPVKVRDVARVQEGAADERSSVRLNGRQAISAGVIRQATANPLELSKGVREMIPRLKADLPSGMNIEIANDNSLFIDRSVKNVYQTIAEAIGLVALVIFVFLRTMRASIIPIITIPVSLIGSFALMALAGFTINTLTLLALVLAIGLVVDDAIVVLENIFRHIEEGMEPFSAAIKGAREIGFAVVAMTLTLAAVYAPLAFTPGRTGRLFVEFALALAGAVIVSGFVALTLTPMMCSLLLKHNPKPNLYDRSMERWLTALSHGYGRVLRWLVTTRWQPREPGATGGIRGKLLQARWIVIGVMVASAVAIYLVYPTMKQELSPLEDRGTILATVNAPDGATLDYTDRYAQALERMGQPYKEFDRIFANVGNPTVSQASVVYRTVDWEERKRTTLELAREMGPKFNALPGVNAFAITPPSLGQGFRERPLNFVIQTSDSYENLNAIVRQMLDEMAKNPGIQSPDVDLRLNKPELRIEVDREKAADMGVSVEVVAKALETMLGGRQVTRYKRDAEQYDVIVQTQASDRTTPEDVDSINVRGRNDTMIPLSALVKVRENVSPRELNHFGQRRSVSITANLAPDYSLGQALTFMNETATKVLKPGYSTDLNGTSREFKSSQGALAIVFVLALLFIFLVLAAQFESFIDPLVIMLSVPLSMIGALLALKWSGGSLNVYSQIGLITLVGLITKHGILIVEFTNQLRGQGMEMIDALVKASSQRLRPILMTTGAMVLGALPLATAHGAGAESRVQIGWVIVGGMSLGTLLTVFVVPTMYTLFARKAIPGANKAAVKERPDAHPEHPELVAK</sequence>
<comment type="caution">
    <text evidence="2">The sequence shown here is derived from an EMBL/GenBank/DDBJ whole genome shotgun (WGS) entry which is preliminary data.</text>
</comment>
<name>A0ABW0QDR8_9BURK</name>